<gene>
    <name evidence="3" type="ORF">BTN85_0078</name>
</gene>
<dbReference type="Pfam" id="PF13740">
    <property type="entry name" value="ACT_6"/>
    <property type="match status" value="1"/>
</dbReference>
<organism evidence="3 4">
    <name type="scientific">Methanohalarchaeum thermophilum</name>
    <dbReference type="NCBI Taxonomy" id="1903181"/>
    <lineage>
        <taxon>Archaea</taxon>
        <taxon>Methanobacteriati</taxon>
        <taxon>Methanobacteriota</taxon>
        <taxon>Methanonatronarchaeia</taxon>
        <taxon>Methanonatronarchaeales</taxon>
        <taxon>Methanonatronarchaeaceae</taxon>
        <taxon>Candidatus Methanohalarchaeum</taxon>
    </lineage>
</organism>
<dbReference type="SUPFAM" id="SSF55021">
    <property type="entry name" value="ACT-like"/>
    <property type="match status" value="1"/>
</dbReference>
<evidence type="ECO:0000313" key="4">
    <source>
        <dbReference type="Proteomes" id="UP000185744"/>
    </source>
</evidence>
<evidence type="ECO:0000259" key="2">
    <source>
        <dbReference type="PROSITE" id="PS51671"/>
    </source>
</evidence>
<dbReference type="EMBL" id="MSDW01000001">
    <property type="protein sequence ID" value="OKY77610.1"/>
    <property type="molecule type" value="Genomic_DNA"/>
</dbReference>
<evidence type="ECO:0000313" key="3">
    <source>
        <dbReference type="EMBL" id="OKY77610.1"/>
    </source>
</evidence>
<name>A0A1Q6DTA8_METT1</name>
<comment type="similarity">
    <text evidence="1">Belongs to the UPF0237 family.</text>
</comment>
<dbReference type="InterPro" id="IPR045865">
    <property type="entry name" value="ACT-like_dom_sf"/>
</dbReference>
<dbReference type="InParanoid" id="A0A1Q6DTA8"/>
<protein>
    <recommendedName>
        <fullName evidence="1">UPF0237 protein BTN85_0078</fullName>
    </recommendedName>
</protein>
<keyword evidence="4" id="KW-1185">Reference proteome</keyword>
<feature type="domain" description="ACT" evidence="2">
    <location>
        <begin position="8"/>
        <end position="82"/>
    </location>
</feature>
<dbReference type="InterPro" id="IPR022986">
    <property type="entry name" value="UPF0237_ACT"/>
</dbReference>
<comment type="caution">
    <text evidence="3">The sequence shown here is derived from an EMBL/GenBank/DDBJ whole genome shotgun (WGS) entry which is preliminary data.</text>
</comment>
<evidence type="ECO:0000256" key="1">
    <source>
        <dbReference type="HAMAP-Rule" id="MF_01054"/>
    </source>
</evidence>
<dbReference type="PANTHER" id="PTHR34875:SF6">
    <property type="entry name" value="UPF0237 PROTEIN MJ1558"/>
    <property type="match status" value="1"/>
</dbReference>
<dbReference type="InterPro" id="IPR002912">
    <property type="entry name" value="ACT_dom"/>
</dbReference>
<accession>A0A1Q6DTA8</accession>
<dbReference type="InterPro" id="IPR050990">
    <property type="entry name" value="UPF0237/GcvR_regulator"/>
</dbReference>
<dbReference type="STRING" id="1903181.BTN85_0078"/>
<dbReference type="Gene3D" id="3.30.70.260">
    <property type="match status" value="1"/>
</dbReference>
<dbReference type="HAMAP" id="MF_01054">
    <property type="entry name" value="UPF0237"/>
    <property type="match status" value="1"/>
</dbReference>
<dbReference type="CDD" id="cd04872">
    <property type="entry name" value="ACT_1ZPV"/>
    <property type="match status" value="1"/>
</dbReference>
<reference evidence="3" key="1">
    <citation type="submission" date="2016-12" db="EMBL/GenBank/DDBJ databases">
        <title>Discovery of methanogenic haloarchaea.</title>
        <authorList>
            <person name="Sorokin D.Y."/>
            <person name="Makarova K.S."/>
            <person name="Abbas B."/>
            <person name="Ferrer M."/>
            <person name="Golyshin P.N."/>
        </authorList>
    </citation>
    <scope>NUCLEOTIDE SEQUENCE [LARGE SCALE GENOMIC DNA]</scope>
    <source>
        <strain evidence="3">HMET1</strain>
    </source>
</reference>
<dbReference type="AlphaFoldDB" id="A0A1Q6DTA8"/>
<proteinExistence type="inferred from homology"/>
<sequence length="93" mass="10444">MTKGDIVVITVQGPDHPGIVASVTSILAEHNVNIEDISQTVDRDIFTMLLFADVEGSDTSFKNLKEKLKNEGEKQGVTVQLQYEEIFRQMHRV</sequence>
<dbReference type="PROSITE" id="PS51671">
    <property type="entry name" value="ACT"/>
    <property type="match status" value="1"/>
</dbReference>
<dbReference type="NCBIfam" id="NF001220">
    <property type="entry name" value="PRK00194.1"/>
    <property type="match status" value="1"/>
</dbReference>
<dbReference type="PANTHER" id="PTHR34875">
    <property type="entry name" value="UPF0237 PROTEIN MJ1558"/>
    <property type="match status" value="1"/>
</dbReference>
<dbReference type="Proteomes" id="UP000185744">
    <property type="component" value="Unassembled WGS sequence"/>
</dbReference>